<comment type="catalytic activity">
    <reaction evidence="10 11">
        <text>tRNA(Glu) + L-glutamate + ATP = L-glutamyl-tRNA(Glu) + AMP + diphosphate</text>
        <dbReference type="Rhea" id="RHEA:23540"/>
        <dbReference type="Rhea" id="RHEA-COMP:9663"/>
        <dbReference type="Rhea" id="RHEA-COMP:9680"/>
        <dbReference type="ChEBI" id="CHEBI:29985"/>
        <dbReference type="ChEBI" id="CHEBI:30616"/>
        <dbReference type="ChEBI" id="CHEBI:33019"/>
        <dbReference type="ChEBI" id="CHEBI:78442"/>
        <dbReference type="ChEBI" id="CHEBI:78520"/>
        <dbReference type="ChEBI" id="CHEBI:456215"/>
        <dbReference type="EC" id="6.1.1.17"/>
    </reaction>
</comment>
<dbReference type="Gene3D" id="3.40.50.620">
    <property type="entry name" value="HUPs"/>
    <property type="match status" value="1"/>
</dbReference>
<dbReference type="FunFam" id="1.10.10.350:FF:000002">
    <property type="entry name" value="Glutamate--tRNA ligase"/>
    <property type="match status" value="1"/>
</dbReference>
<dbReference type="Pfam" id="PF19269">
    <property type="entry name" value="Anticodon_2"/>
    <property type="match status" value="1"/>
</dbReference>
<dbReference type="Pfam" id="PF00749">
    <property type="entry name" value="tRNA-synt_1c"/>
    <property type="match status" value="1"/>
</dbReference>
<dbReference type="InterPro" id="IPR020751">
    <property type="entry name" value="aa-tRNA-synth_I_codon-bd_sub2"/>
</dbReference>
<evidence type="ECO:0000256" key="10">
    <source>
        <dbReference type="ARBA" id="ARBA00048351"/>
    </source>
</evidence>
<keyword evidence="9 11" id="KW-0030">Aminoacyl-tRNA synthetase</keyword>
<dbReference type="PANTHER" id="PTHR43311">
    <property type="entry name" value="GLUTAMATE--TRNA LIGASE"/>
    <property type="match status" value="1"/>
</dbReference>
<dbReference type="InterPro" id="IPR020058">
    <property type="entry name" value="Glu/Gln-tRNA-synth_Ib_cat-dom"/>
</dbReference>
<keyword evidence="8 11" id="KW-0648">Protein biosynthesis</keyword>
<dbReference type="EC" id="6.1.1.17" evidence="11"/>
<keyword evidence="6 11" id="KW-0547">Nucleotide-binding</keyword>
<dbReference type="GO" id="GO:0005524">
    <property type="term" value="F:ATP binding"/>
    <property type="evidence" value="ECO:0007669"/>
    <property type="project" value="UniProtKB-UniRule"/>
</dbReference>
<evidence type="ECO:0000256" key="4">
    <source>
        <dbReference type="ARBA" id="ARBA00022490"/>
    </source>
</evidence>
<dbReference type="PRINTS" id="PR00987">
    <property type="entry name" value="TRNASYNTHGLU"/>
</dbReference>
<dbReference type="GO" id="GO:0008270">
    <property type="term" value="F:zinc ion binding"/>
    <property type="evidence" value="ECO:0007669"/>
    <property type="project" value="InterPro"/>
</dbReference>
<organism evidence="14 15">
    <name type="scientific">Streptococcus pantholopis</name>
    <dbReference type="NCBI Taxonomy" id="1811193"/>
    <lineage>
        <taxon>Bacteria</taxon>
        <taxon>Bacillati</taxon>
        <taxon>Bacillota</taxon>
        <taxon>Bacilli</taxon>
        <taxon>Lactobacillales</taxon>
        <taxon>Streptococcaceae</taxon>
        <taxon>Streptococcus</taxon>
    </lineage>
</organism>
<dbReference type="SUPFAM" id="SSF48163">
    <property type="entry name" value="An anticodon-binding domain of class I aminoacyl-tRNA synthetases"/>
    <property type="match status" value="1"/>
</dbReference>
<evidence type="ECO:0000313" key="15">
    <source>
        <dbReference type="Proteomes" id="UP000077317"/>
    </source>
</evidence>
<comment type="similarity">
    <text evidence="2 11">Belongs to the class-I aminoacyl-tRNA synthetase family. Glutamate--tRNA ligase type 1 subfamily.</text>
</comment>
<evidence type="ECO:0000256" key="7">
    <source>
        <dbReference type="ARBA" id="ARBA00022840"/>
    </source>
</evidence>
<protein>
    <recommendedName>
        <fullName evidence="11">Glutamate--tRNA ligase</fullName>
        <ecNumber evidence="11">6.1.1.17</ecNumber>
    </recommendedName>
    <alternativeName>
        <fullName evidence="11">Glutamyl-tRNA synthetase</fullName>
        <shortName evidence="11">GluRS</shortName>
    </alternativeName>
</protein>
<evidence type="ECO:0000256" key="2">
    <source>
        <dbReference type="ARBA" id="ARBA00007894"/>
    </source>
</evidence>
<dbReference type="GO" id="GO:0006424">
    <property type="term" value="P:glutamyl-tRNA aminoacylation"/>
    <property type="evidence" value="ECO:0007669"/>
    <property type="project" value="UniProtKB-UniRule"/>
</dbReference>
<dbReference type="EMBL" id="CP014699">
    <property type="protein sequence ID" value="AND78591.1"/>
    <property type="molecule type" value="Genomic_DNA"/>
</dbReference>
<dbReference type="RefSeq" id="WP_067059947.1">
    <property type="nucleotide sequence ID" value="NZ_CP014699.1"/>
</dbReference>
<feature type="domain" description="Aminoacyl-tRNA synthetase class I anticodon-binding" evidence="13">
    <location>
        <begin position="346"/>
        <end position="483"/>
    </location>
</feature>
<dbReference type="Gene3D" id="1.10.10.350">
    <property type="match status" value="1"/>
</dbReference>
<evidence type="ECO:0000256" key="11">
    <source>
        <dbReference type="HAMAP-Rule" id="MF_00022"/>
    </source>
</evidence>
<dbReference type="InterPro" id="IPR049940">
    <property type="entry name" value="GluQ/Sye"/>
</dbReference>
<name>A0A172Q554_9STRE</name>
<dbReference type="GO" id="GO:0005829">
    <property type="term" value="C:cytosol"/>
    <property type="evidence" value="ECO:0007669"/>
    <property type="project" value="TreeGrafter"/>
</dbReference>
<dbReference type="NCBIfam" id="TIGR00464">
    <property type="entry name" value="gltX_bact"/>
    <property type="match status" value="1"/>
</dbReference>
<keyword evidence="5 11" id="KW-0436">Ligase</keyword>
<feature type="short sequence motif" description="'HIGH' region" evidence="11">
    <location>
        <begin position="11"/>
        <end position="21"/>
    </location>
</feature>
<keyword evidence="15" id="KW-1185">Reference proteome</keyword>
<evidence type="ECO:0000313" key="14">
    <source>
        <dbReference type="EMBL" id="AND78591.1"/>
    </source>
</evidence>
<dbReference type="STRING" id="1811193.A0O21_00405"/>
<evidence type="ECO:0000256" key="6">
    <source>
        <dbReference type="ARBA" id="ARBA00022741"/>
    </source>
</evidence>
<dbReference type="HAMAP" id="MF_00022">
    <property type="entry name" value="Glu_tRNA_synth_type1"/>
    <property type="match status" value="1"/>
</dbReference>
<dbReference type="Proteomes" id="UP000077317">
    <property type="component" value="Chromosome"/>
</dbReference>
<evidence type="ECO:0000256" key="8">
    <source>
        <dbReference type="ARBA" id="ARBA00022917"/>
    </source>
</evidence>
<feature type="binding site" evidence="11">
    <location>
        <position position="261"/>
    </location>
    <ligand>
        <name>ATP</name>
        <dbReference type="ChEBI" id="CHEBI:30616"/>
    </ligand>
</feature>
<dbReference type="AlphaFoldDB" id="A0A172Q554"/>
<dbReference type="InterPro" id="IPR008925">
    <property type="entry name" value="aa_tRNA-synth_I_cd-bd_sf"/>
</dbReference>
<gene>
    <name evidence="11" type="primary">gltX</name>
    <name evidence="14" type="ORF">A0O21_00405</name>
</gene>
<dbReference type="PANTHER" id="PTHR43311:SF2">
    <property type="entry name" value="GLUTAMATE--TRNA LIGASE, MITOCHONDRIAL-RELATED"/>
    <property type="match status" value="1"/>
</dbReference>
<comment type="subcellular location">
    <subcellularLocation>
        <location evidence="1 11">Cytoplasm</location>
    </subcellularLocation>
</comment>
<dbReference type="InterPro" id="IPR033910">
    <property type="entry name" value="GluRS_core"/>
</dbReference>
<dbReference type="GO" id="GO:0000049">
    <property type="term" value="F:tRNA binding"/>
    <property type="evidence" value="ECO:0007669"/>
    <property type="project" value="InterPro"/>
</dbReference>
<evidence type="ECO:0000259" key="12">
    <source>
        <dbReference type="Pfam" id="PF00749"/>
    </source>
</evidence>
<dbReference type="InterPro" id="IPR014729">
    <property type="entry name" value="Rossmann-like_a/b/a_fold"/>
</dbReference>
<keyword evidence="4 11" id="KW-0963">Cytoplasm</keyword>
<dbReference type="KEGG" id="spat:A0O21_00405"/>
<dbReference type="InterPro" id="IPR045462">
    <property type="entry name" value="aa-tRNA-synth_I_cd-bd"/>
</dbReference>
<dbReference type="OrthoDB" id="9807503at2"/>
<comment type="caution">
    <text evidence="11">Lacks conserved residue(s) required for the propagation of feature annotation.</text>
</comment>
<accession>A0A172Q554</accession>
<dbReference type="PROSITE" id="PS00178">
    <property type="entry name" value="AA_TRNA_LIGASE_I"/>
    <property type="match status" value="1"/>
</dbReference>
<feature type="short sequence motif" description="'KMSKS' region" evidence="11">
    <location>
        <begin position="258"/>
        <end position="262"/>
    </location>
</feature>
<evidence type="ECO:0000256" key="3">
    <source>
        <dbReference type="ARBA" id="ARBA00011245"/>
    </source>
</evidence>
<feature type="domain" description="Glutamyl/glutaminyl-tRNA synthetase class Ib catalytic" evidence="12">
    <location>
        <begin position="4"/>
        <end position="329"/>
    </location>
</feature>
<comment type="subunit">
    <text evidence="3 11">Monomer.</text>
</comment>
<reference evidence="14 15" key="1">
    <citation type="journal article" date="2016" name="Int. J. Syst. Evol. Microbiol.">
        <title>Streptococcuspantholopis sp. nov., isolated from faeces of the Tibetan antelope (Pantholops hodgsonii).</title>
        <authorList>
            <person name="Bai X."/>
            <person name="Xiong Y."/>
            <person name="Lu S."/>
            <person name="Jin D."/>
            <person name="Lai X."/>
            <person name="Yang J."/>
            <person name="Niu L."/>
            <person name="Hu S."/>
            <person name="Meng X."/>
            <person name="Pu J."/>
            <person name="Ye C."/>
            <person name="Xu J."/>
        </authorList>
    </citation>
    <scope>NUCLEOTIDE SEQUENCE [LARGE SCALE GENOMIC DNA]</scope>
    <source>
        <strain evidence="14 15">TA 26</strain>
    </source>
</reference>
<comment type="function">
    <text evidence="11">Catalyzes the attachment of glutamate to tRNA(Glu) in a two-step reaction: glutamate is first activated by ATP to form Glu-AMP and then transferred to the acceptor end of tRNA(Glu).</text>
</comment>
<evidence type="ECO:0000259" key="13">
    <source>
        <dbReference type="Pfam" id="PF19269"/>
    </source>
</evidence>
<dbReference type="InterPro" id="IPR000924">
    <property type="entry name" value="Glu/Gln-tRNA-synth"/>
</dbReference>
<sequence length="488" mass="55683">MAQKIRVRYAPSPTGLLHIGNARTALFNYLYARHYGGDFIIRIEDTDRKRHVEDGERSQLENLRWLGIDWDESPAEPGAYGPYRQSERLEIYQGYIKELLAKGLAYESYVTEEELAAERERQEAAGETPRYVNEYLGMSDEEKAAYIAERKAAGILPTVRLAVNETGVYKWNDMVKGEIEFTGANIGGDWVIQKKDGYPTYNFAVVVDDHLMEISHVIRGDDHIANTPKQLMVYEALGWQAPNFGHMTLIINAETGKKLSKRDTNTLQFIEDYRKKGYLPEAIFNFIALLGWNPGGENEIFSRQELIDLFDEKRLSKSPAAFDQKKLDWLSNEYLKNADFDRVFGLCRPFLESAGRLTDKAEKLVALYQPQLKSADEILPLTDLFFTDFPELTDTEREFMSGETVPTVLKAFKSKLEAMSDEDFTTENIFPQIKAVQKETGIKGKNLFMPIRIAVSGEMHGPELPDTIFLLGRDKAINHIEKMLETLS</sequence>
<dbReference type="SUPFAM" id="SSF52374">
    <property type="entry name" value="Nucleotidylyl transferase"/>
    <property type="match status" value="1"/>
</dbReference>
<dbReference type="InterPro" id="IPR004527">
    <property type="entry name" value="Glu-tRNA-ligase_bac/mito"/>
</dbReference>
<keyword evidence="7 11" id="KW-0067">ATP-binding</keyword>
<reference evidence="15" key="2">
    <citation type="submission" date="2016-03" db="EMBL/GenBank/DDBJ databases">
        <title>Streptococcus antelopensis sp. nov., isolated from the feces of the Tibetan antelope (Pantholops hodgsonii) in Hoh Xil National Nature Reserve, Qinghai, China.</title>
        <authorList>
            <person name="Bai X."/>
        </authorList>
    </citation>
    <scope>NUCLEOTIDE SEQUENCE [LARGE SCALE GENOMIC DNA]</scope>
    <source>
        <strain evidence="15">TA 26</strain>
    </source>
</reference>
<evidence type="ECO:0000256" key="5">
    <source>
        <dbReference type="ARBA" id="ARBA00022598"/>
    </source>
</evidence>
<dbReference type="GO" id="GO:0004818">
    <property type="term" value="F:glutamate-tRNA ligase activity"/>
    <property type="evidence" value="ECO:0007669"/>
    <property type="project" value="UniProtKB-UniRule"/>
</dbReference>
<dbReference type="CDD" id="cd00808">
    <property type="entry name" value="GluRS_core"/>
    <property type="match status" value="1"/>
</dbReference>
<dbReference type="InterPro" id="IPR001412">
    <property type="entry name" value="aa-tRNA-synth_I_CS"/>
</dbReference>
<evidence type="ECO:0000256" key="1">
    <source>
        <dbReference type="ARBA" id="ARBA00004496"/>
    </source>
</evidence>
<evidence type="ECO:0000256" key="9">
    <source>
        <dbReference type="ARBA" id="ARBA00023146"/>
    </source>
</evidence>
<dbReference type="FunFam" id="3.40.50.620:FF:000007">
    <property type="entry name" value="Glutamate--tRNA ligase"/>
    <property type="match status" value="1"/>
</dbReference>
<proteinExistence type="inferred from homology"/>